<dbReference type="CDD" id="cd00130">
    <property type="entry name" value="PAS"/>
    <property type="match status" value="3"/>
</dbReference>
<dbReference type="Pfam" id="PF00989">
    <property type="entry name" value="PAS"/>
    <property type="match status" value="1"/>
</dbReference>
<organism evidence="7 8">
    <name type="scientific">Hylemonella gracilis</name>
    <dbReference type="NCBI Taxonomy" id="80880"/>
    <lineage>
        <taxon>Bacteria</taxon>
        <taxon>Pseudomonadati</taxon>
        <taxon>Pseudomonadota</taxon>
        <taxon>Betaproteobacteria</taxon>
        <taxon>Burkholderiales</taxon>
        <taxon>Comamonadaceae</taxon>
        <taxon>Hylemonella</taxon>
    </lineage>
</organism>
<keyword evidence="2" id="KW-1133">Transmembrane helix</keyword>
<dbReference type="SMART" id="SM00267">
    <property type="entry name" value="GGDEF"/>
    <property type="match status" value="1"/>
</dbReference>
<feature type="domain" description="PAC" evidence="4">
    <location>
        <begin position="626"/>
        <end position="679"/>
    </location>
</feature>
<evidence type="ECO:0000256" key="1">
    <source>
        <dbReference type="SAM" id="MobiDB-lite"/>
    </source>
</evidence>
<dbReference type="InterPro" id="IPR013767">
    <property type="entry name" value="PAS_fold"/>
</dbReference>
<keyword evidence="2" id="KW-0812">Transmembrane</keyword>
<dbReference type="Gene3D" id="3.30.70.270">
    <property type="match status" value="1"/>
</dbReference>
<protein>
    <submittedName>
        <fullName evidence="7">EAL domain-containing protein</fullName>
    </submittedName>
</protein>
<dbReference type="EMBL" id="CP031395">
    <property type="protein sequence ID" value="QBK04189.1"/>
    <property type="molecule type" value="Genomic_DNA"/>
</dbReference>
<dbReference type="PROSITE" id="PS50887">
    <property type="entry name" value="GGDEF"/>
    <property type="match status" value="1"/>
</dbReference>
<dbReference type="Proteomes" id="UP000292939">
    <property type="component" value="Chromosome"/>
</dbReference>
<dbReference type="Gene3D" id="3.20.20.450">
    <property type="entry name" value="EAL domain"/>
    <property type="match status" value="1"/>
</dbReference>
<dbReference type="InterPro" id="IPR013655">
    <property type="entry name" value="PAS_fold_3"/>
</dbReference>
<dbReference type="GO" id="GO:0006355">
    <property type="term" value="P:regulation of DNA-templated transcription"/>
    <property type="evidence" value="ECO:0007669"/>
    <property type="project" value="InterPro"/>
</dbReference>
<dbReference type="InterPro" id="IPR035919">
    <property type="entry name" value="EAL_sf"/>
</dbReference>
<dbReference type="AlphaFoldDB" id="A0A4V1A1Y7"/>
<dbReference type="PROSITE" id="PS50883">
    <property type="entry name" value="EAL"/>
    <property type="match status" value="1"/>
</dbReference>
<dbReference type="OrthoDB" id="9813903at2"/>
<feature type="domain" description="PAC" evidence="4">
    <location>
        <begin position="375"/>
        <end position="429"/>
    </location>
</feature>
<dbReference type="KEGG" id="hgr:DW355_04805"/>
<evidence type="ECO:0000259" key="5">
    <source>
        <dbReference type="PROSITE" id="PS50883"/>
    </source>
</evidence>
<accession>A0A4V1A1Y7</accession>
<feature type="domain" description="PAS" evidence="3">
    <location>
        <begin position="550"/>
        <end position="622"/>
    </location>
</feature>
<dbReference type="Pfam" id="PF08448">
    <property type="entry name" value="PAS_4"/>
    <property type="match status" value="1"/>
</dbReference>
<dbReference type="InterPro" id="IPR035965">
    <property type="entry name" value="PAS-like_dom_sf"/>
</dbReference>
<evidence type="ECO:0000259" key="6">
    <source>
        <dbReference type="PROSITE" id="PS50887"/>
    </source>
</evidence>
<dbReference type="InterPro" id="IPR001633">
    <property type="entry name" value="EAL_dom"/>
</dbReference>
<dbReference type="Pfam" id="PF00990">
    <property type="entry name" value="GGDEF"/>
    <property type="match status" value="2"/>
</dbReference>
<dbReference type="InterPro" id="IPR052155">
    <property type="entry name" value="Biofilm_reg_signaling"/>
</dbReference>
<proteinExistence type="predicted"/>
<dbReference type="InterPro" id="IPR000700">
    <property type="entry name" value="PAS-assoc_C"/>
</dbReference>
<dbReference type="InterPro" id="IPR000160">
    <property type="entry name" value="GGDEF_dom"/>
</dbReference>
<dbReference type="InterPro" id="IPR029787">
    <property type="entry name" value="Nucleotide_cyclase"/>
</dbReference>
<evidence type="ECO:0000313" key="8">
    <source>
        <dbReference type="Proteomes" id="UP000292939"/>
    </source>
</evidence>
<evidence type="ECO:0000313" key="7">
    <source>
        <dbReference type="EMBL" id="QBK04189.1"/>
    </source>
</evidence>
<dbReference type="PROSITE" id="PS50113">
    <property type="entry name" value="PAC"/>
    <property type="match status" value="3"/>
</dbReference>
<dbReference type="NCBIfam" id="TIGR00254">
    <property type="entry name" value="GGDEF"/>
    <property type="match status" value="2"/>
</dbReference>
<dbReference type="CDD" id="cd01949">
    <property type="entry name" value="GGDEF"/>
    <property type="match status" value="1"/>
</dbReference>
<dbReference type="NCBIfam" id="TIGR00229">
    <property type="entry name" value="sensory_box"/>
    <property type="match status" value="3"/>
</dbReference>
<name>A0A4V1A1Y7_9BURK</name>
<gene>
    <name evidence="7" type="ORF">DW355_04805</name>
</gene>
<dbReference type="InterPro" id="IPR001610">
    <property type="entry name" value="PAC"/>
</dbReference>
<dbReference type="SUPFAM" id="SSF55785">
    <property type="entry name" value="PYP-like sensor domain (PAS domain)"/>
    <property type="match status" value="3"/>
</dbReference>
<dbReference type="PANTHER" id="PTHR44757">
    <property type="entry name" value="DIGUANYLATE CYCLASE DGCP"/>
    <property type="match status" value="1"/>
</dbReference>
<evidence type="ECO:0000259" key="3">
    <source>
        <dbReference type="PROSITE" id="PS50112"/>
    </source>
</evidence>
<dbReference type="PROSITE" id="PS50112">
    <property type="entry name" value="PAS"/>
    <property type="match status" value="3"/>
</dbReference>
<keyword evidence="2" id="KW-0472">Membrane</keyword>
<evidence type="ECO:0000256" key="2">
    <source>
        <dbReference type="SAM" id="Phobius"/>
    </source>
</evidence>
<sequence length="1130" mass="124711">MARRWWMWRSARQEAGRRVIPDADTWVGEPSEGAPSSWFAGDWNTTTESQSHADRSGATAAASPAEGARRASSSSARRGARTHRRVRLALYFVLLAVGAVAWLQSRQQIRLEQVRQADAEIIRAAASQEMLAQRLRLQLTRLQARLDPAEVSIEALNDIAHLTQTQAMALDNLLAGQGEVAGGAVPKQARSLRQTIARWQEQRERVWYRTQSLLWHVDDPDPARRERAIARVQTELDAFTGTLQGLGAELQGAAEQRAAETLRGIRASFIITLLLLLLLLLGVAEPLVRFVRAQNARLRRQTEQRRQLALVAERTANWVAMLDGAGRVLWCNDAFLRGKGLPREQVIGDQGVLLGQGDDDEARAAVLLEELSEGRAVRAELQHRAADRREVWLDVDYQPIRDAQGEHLGCTVVATDITEAKSQRLRLRALIDAVPVGVVLQDLDGKVLDCNVLAAEMLGLSVDALVGRVGLSGLGVSAVRADMTPYPQDDRPTVRTLRTGQPLRGESIGIVLPGAPVRWLLTNTQPLRDAAGRMTGVASSVIDVTEQRDQQQLLSIAVESAALGVWQWDFASGRLEVNERFYALLGYASGSLELTARTLVDLIHPEDFDAMSRALRANLRDSRRPVHVQMRVRHADGRWRWMLFSGTVVSRDGRGRAARMAGVCYDVSAQKELEEQLRQSARIDSLTHLPNRAELLRRIRAALERARKESGYGFAVLFMDFDRFKQVNDTLGHSAGDELLRQIAGRLQESLRAGDAFVQASDIDVLTGQPTQQLAARIGGDEFVVLLDNIRSDQDAQVVATRLLQTLAEPYEIGGHRVSSTASIGIVTPTHMADDPDSVLRDADIAMYEAKRQGRGRYELFEPSLRKRVHDDAELENDLRQALARDEIRVVYQPLIDLTTGRLASVEALARWHHPKRGLISPLAFIPVAEGSGLIGPLGERVLRTACHELVRLRQMLGDRAPQTVSVNVSRAQLRQTDFVARLSELLNSTGIGPEALMLEVTESLAAQDEGVQSVLREVSALGVALSLDDFGTGYSSLSCLHALPVNQVKVDRSFVSEALDSNYHRVMIEATIRMAKALHLQTVAEGIETLEQAALMQYLGINKGQGYLYSHPLNAGELEAWAGNLAARP</sequence>
<reference evidence="7 8" key="1">
    <citation type="submission" date="2018-07" db="EMBL/GenBank/DDBJ databases">
        <title>Exploring interactions and the metabolic potential of the ultra-small soil bacteria Hylemonella gracilis.</title>
        <authorList>
            <person name="Tyc O."/>
            <person name="Kulkarni P."/>
            <person name="Gawehns F."/>
            <person name="Hundscheid M."/>
            <person name="Zweers H."/>
            <person name="Garbeva P."/>
        </authorList>
    </citation>
    <scope>NUCLEOTIDE SEQUENCE [LARGE SCALE GENOMIC DNA]</scope>
    <source>
        <strain evidence="7 8">NS1</strain>
    </source>
</reference>
<feature type="domain" description="EAL" evidence="5">
    <location>
        <begin position="872"/>
        <end position="1127"/>
    </location>
</feature>
<dbReference type="InterPro" id="IPR013656">
    <property type="entry name" value="PAS_4"/>
</dbReference>
<feature type="domain" description="PAS" evidence="3">
    <location>
        <begin position="423"/>
        <end position="468"/>
    </location>
</feature>
<feature type="domain" description="PAC" evidence="4">
    <location>
        <begin position="504"/>
        <end position="556"/>
    </location>
</feature>
<dbReference type="SMART" id="SM00091">
    <property type="entry name" value="PAS"/>
    <property type="match status" value="3"/>
</dbReference>
<feature type="domain" description="GGDEF" evidence="6">
    <location>
        <begin position="712"/>
        <end position="863"/>
    </location>
</feature>
<feature type="compositionally biased region" description="Low complexity" evidence="1">
    <location>
        <begin position="56"/>
        <end position="77"/>
    </location>
</feature>
<feature type="transmembrane region" description="Helical" evidence="2">
    <location>
        <begin position="88"/>
        <end position="105"/>
    </location>
</feature>
<dbReference type="InterPro" id="IPR000014">
    <property type="entry name" value="PAS"/>
</dbReference>
<evidence type="ECO:0000259" key="4">
    <source>
        <dbReference type="PROSITE" id="PS50113"/>
    </source>
</evidence>
<dbReference type="Pfam" id="PF08447">
    <property type="entry name" value="PAS_3"/>
    <property type="match status" value="1"/>
</dbReference>
<dbReference type="SMART" id="SM00052">
    <property type="entry name" value="EAL"/>
    <property type="match status" value="1"/>
</dbReference>
<dbReference type="SUPFAM" id="SSF55073">
    <property type="entry name" value="Nucleotide cyclase"/>
    <property type="match status" value="1"/>
</dbReference>
<dbReference type="PANTHER" id="PTHR44757:SF2">
    <property type="entry name" value="BIOFILM ARCHITECTURE MAINTENANCE PROTEIN MBAA"/>
    <property type="match status" value="1"/>
</dbReference>
<dbReference type="CDD" id="cd01948">
    <property type="entry name" value="EAL"/>
    <property type="match status" value="1"/>
</dbReference>
<dbReference type="InterPro" id="IPR043128">
    <property type="entry name" value="Rev_trsase/Diguanyl_cyclase"/>
</dbReference>
<dbReference type="Gene3D" id="3.30.450.20">
    <property type="entry name" value="PAS domain"/>
    <property type="match status" value="3"/>
</dbReference>
<dbReference type="SMART" id="SM00086">
    <property type="entry name" value="PAC"/>
    <property type="match status" value="3"/>
</dbReference>
<dbReference type="SUPFAM" id="SSF141868">
    <property type="entry name" value="EAL domain-like"/>
    <property type="match status" value="1"/>
</dbReference>
<feature type="region of interest" description="Disordered" evidence="1">
    <location>
        <begin position="22"/>
        <end position="79"/>
    </location>
</feature>
<feature type="domain" description="PAS" evidence="3">
    <location>
        <begin position="304"/>
        <end position="375"/>
    </location>
</feature>
<dbReference type="Pfam" id="PF00563">
    <property type="entry name" value="EAL"/>
    <property type="match status" value="1"/>
</dbReference>